<organism evidence="1 2">
    <name type="scientific">Candidatus Nitrosotalea okcheonensis</name>
    <dbReference type="NCBI Taxonomy" id="1903276"/>
    <lineage>
        <taxon>Archaea</taxon>
        <taxon>Nitrososphaerota</taxon>
        <taxon>Nitrososphaeria</taxon>
        <taxon>Nitrosotaleales</taxon>
        <taxon>Nitrosotaleaceae</taxon>
        <taxon>Nitrosotalea</taxon>
    </lineage>
</organism>
<dbReference type="AlphaFoldDB" id="A0A2H1FEU0"/>
<sequence length="213" mass="25212">MRMSIILDKLRIENKEFVTANELKEYCKLTKMNYDLVIRYFVSRKKYLVRIFRGIFYVKSIEEFKLGKSKYNHLELVSKGLELKGVKKWYFGLHTALKLNNMTHEHFAIEEVISDSLFRANPINIDGYKFKFVKLSPSLLDFGIKKENTMLRYSDPEKTILDFIYLSRQDGVPADRIIIDVSDWCKNISKDKLKKYSKNYPKTVAEIVDRVIQ</sequence>
<name>A0A2H1FEU0_9ARCH</name>
<gene>
    <name evidence="1" type="ORF">NCS_11075</name>
</gene>
<evidence type="ECO:0008006" key="3">
    <source>
        <dbReference type="Google" id="ProtNLM"/>
    </source>
</evidence>
<accession>A0A2H1FEU0</accession>
<evidence type="ECO:0000313" key="1">
    <source>
        <dbReference type="EMBL" id="SMH71268.1"/>
    </source>
</evidence>
<dbReference type="EMBL" id="LT841358">
    <property type="protein sequence ID" value="SMH71268.1"/>
    <property type="molecule type" value="Genomic_DNA"/>
</dbReference>
<dbReference type="Proteomes" id="UP000230607">
    <property type="component" value="Chromosome 1"/>
</dbReference>
<keyword evidence="2" id="KW-1185">Reference proteome</keyword>
<protein>
    <recommendedName>
        <fullName evidence="3">AbiEi antitoxin C-terminal domain-containing protein</fullName>
    </recommendedName>
</protein>
<reference evidence="2" key="1">
    <citation type="submission" date="2017-03" db="EMBL/GenBank/DDBJ databases">
        <authorList>
            <person name="Herbold C."/>
        </authorList>
    </citation>
    <scope>NUCLEOTIDE SEQUENCE [LARGE SCALE GENOMIC DNA]</scope>
</reference>
<proteinExistence type="predicted"/>
<evidence type="ECO:0000313" key="2">
    <source>
        <dbReference type="Proteomes" id="UP000230607"/>
    </source>
</evidence>